<dbReference type="PANTHER" id="PTHR43852">
    <property type="entry name" value="NUCLEOTIDYLTRANSFERASE"/>
    <property type="match status" value="1"/>
</dbReference>
<keyword evidence="2" id="KW-0808">Transferase</keyword>
<dbReference type="Gene3D" id="3.30.460.10">
    <property type="entry name" value="Beta Polymerase, domain 2"/>
    <property type="match status" value="1"/>
</dbReference>
<dbReference type="InterPro" id="IPR041633">
    <property type="entry name" value="Polbeta"/>
</dbReference>
<dbReference type="GO" id="GO:0016740">
    <property type="term" value="F:transferase activity"/>
    <property type="evidence" value="ECO:0007669"/>
    <property type="project" value="UniProtKB-KW"/>
</dbReference>
<dbReference type="SUPFAM" id="SSF81301">
    <property type="entry name" value="Nucleotidyltransferase"/>
    <property type="match status" value="1"/>
</dbReference>
<dbReference type="AlphaFoldDB" id="A0A7C4BCD2"/>
<feature type="domain" description="Polymerase beta nucleotidyltransferase" evidence="1">
    <location>
        <begin position="18"/>
        <end position="104"/>
    </location>
</feature>
<dbReference type="EMBL" id="DTFF01000048">
    <property type="protein sequence ID" value="HGI87879.1"/>
    <property type="molecule type" value="Genomic_DNA"/>
</dbReference>
<gene>
    <name evidence="2" type="ORF">ENV14_05795</name>
</gene>
<protein>
    <submittedName>
        <fullName evidence="2">Nucleotidyltransferase domain-containing protein</fullName>
    </submittedName>
</protein>
<organism evidence="2">
    <name type="scientific">Ignisphaera aggregans</name>
    <dbReference type="NCBI Taxonomy" id="334771"/>
    <lineage>
        <taxon>Archaea</taxon>
        <taxon>Thermoproteota</taxon>
        <taxon>Thermoprotei</taxon>
        <taxon>Desulfurococcales</taxon>
        <taxon>Desulfurococcaceae</taxon>
        <taxon>Ignisphaera</taxon>
    </lineage>
</organism>
<name>A0A7C4BCD2_9CREN</name>
<evidence type="ECO:0000259" key="1">
    <source>
        <dbReference type="Pfam" id="PF18765"/>
    </source>
</evidence>
<dbReference type="InterPro" id="IPR043519">
    <property type="entry name" value="NT_sf"/>
</dbReference>
<dbReference type="CDD" id="cd05403">
    <property type="entry name" value="NT_KNTase_like"/>
    <property type="match status" value="1"/>
</dbReference>
<accession>A0A7C4BCD2</accession>
<dbReference type="PANTHER" id="PTHR43852:SF3">
    <property type="entry name" value="NUCLEOTIDYLTRANSFERASE"/>
    <property type="match status" value="1"/>
</dbReference>
<dbReference type="Pfam" id="PF18765">
    <property type="entry name" value="Polbeta"/>
    <property type="match status" value="1"/>
</dbReference>
<sequence>MSVEYYEVDVDRVAKAARDVLERFEFVEAVVLFGSALRRGFVRDIAIGIVVSRGVGLRELSEVASTLEQALGVPVDLVVLNDAPPLLRFKALTEGLKLVVRDREKLFYMASESFMELEDVREKLRTLGVEELYT</sequence>
<evidence type="ECO:0000313" key="2">
    <source>
        <dbReference type="EMBL" id="HGI87879.1"/>
    </source>
</evidence>
<reference evidence="2" key="1">
    <citation type="journal article" date="2020" name="mSystems">
        <title>Genome- and Community-Level Interaction Insights into Carbon Utilization and Element Cycling Functions of Hydrothermarchaeota in Hydrothermal Sediment.</title>
        <authorList>
            <person name="Zhou Z."/>
            <person name="Liu Y."/>
            <person name="Xu W."/>
            <person name="Pan J."/>
            <person name="Luo Z.H."/>
            <person name="Li M."/>
        </authorList>
    </citation>
    <scope>NUCLEOTIDE SEQUENCE [LARGE SCALE GENOMIC DNA]</scope>
    <source>
        <strain evidence="2">SpSt-732</strain>
    </source>
</reference>
<comment type="caution">
    <text evidence="2">The sequence shown here is derived from an EMBL/GenBank/DDBJ whole genome shotgun (WGS) entry which is preliminary data.</text>
</comment>
<dbReference type="InterPro" id="IPR052930">
    <property type="entry name" value="TA_antitoxin_MntA"/>
</dbReference>
<proteinExistence type="predicted"/>